<evidence type="ECO:0000256" key="1">
    <source>
        <dbReference type="SAM" id="Coils"/>
    </source>
</evidence>
<feature type="compositionally biased region" description="Basic and acidic residues" evidence="2">
    <location>
        <begin position="30"/>
        <end position="52"/>
    </location>
</feature>
<sequence length="390" mass="44594">MPSVKSTSKKHWRGPSETNPAPKKKAKVSKRPEKKQQESKSRDSAEMKAKSAEARAALNKEIEKAAYVRGVKIEEVTKETAKAIHEELVDGQTLESLTNGRVKEMFLYDYLSSLHGSYLEGASLLQDEIPEDDDYDSSNENALFVWKGLRVFVLRKKKDKLCGMVVFHKAYLSSYPGPDETHHLVDPKMMTESKDIAQEVGHTGSDTWIDIPILCGCGYGDILMGIVMAESKVSNFIVNVTTGKNNSSMLKLLRRWSFKRLKVTHPETEEAWKDEDGHPVFMKYRKRILSAKKAAQIFQDMPLSKTMQEKRELKYMATTMKEENKEAIEKMKKDHDTNVKKKTEEIAKMKAALKEKDEEINFLRRYIEKNLSHSAVRTKLMKALRSELSV</sequence>
<name>A0A6V3RTY0_9EUKA</name>
<proteinExistence type="predicted"/>
<keyword evidence="1" id="KW-0175">Coiled coil</keyword>
<evidence type="ECO:0000313" key="3">
    <source>
        <dbReference type="EMBL" id="CAE0676202.1"/>
    </source>
</evidence>
<gene>
    <name evidence="3" type="ORF">LGLO00237_LOCUS27980</name>
</gene>
<dbReference type="AlphaFoldDB" id="A0A6V3RTY0"/>
<accession>A0A6V3RTY0</accession>
<feature type="coiled-coil region" evidence="1">
    <location>
        <begin position="339"/>
        <end position="366"/>
    </location>
</feature>
<evidence type="ECO:0000256" key="2">
    <source>
        <dbReference type="SAM" id="MobiDB-lite"/>
    </source>
</evidence>
<dbReference type="EMBL" id="HBIV01039425">
    <property type="protein sequence ID" value="CAE0676202.1"/>
    <property type="molecule type" value="Transcribed_RNA"/>
</dbReference>
<organism evidence="3">
    <name type="scientific">Lotharella globosa</name>
    <dbReference type="NCBI Taxonomy" id="91324"/>
    <lineage>
        <taxon>Eukaryota</taxon>
        <taxon>Sar</taxon>
        <taxon>Rhizaria</taxon>
        <taxon>Cercozoa</taxon>
        <taxon>Chlorarachniophyceae</taxon>
        <taxon>Lotharella</taxon>
    </lineage>
</organism>
<feature type="region of interest" description="Disordered" evidence="2">
    <location>
        <begin position="1"/>
        <end position="52"/>
    </location>
</feature>
<reference evidence="3" key="1">
    <citation type="submission" date="2021-01" db="EMBL/GenBank/DDBJ databases">
        <authorList>
            <person name="Corre E."/>
            <person name="Pelletier E."/>
            <person name="Niang G."/>
            <person name="Scheremetjew M."/>
            <person name="Finn R."/>
            <person name="Kale V."/>
            <person name="Holt S."/>
            <person name="Cochrane G."/>
            <person name="Meng A."/>
            <person name="Brown T."/>
            <person name="Cohen L."/>
        </authorList>
    </citation>
    <scope>NUCLEOTIDE SEQUENCE</scope>
    <source>
        <strain evidence="3">CCCM811</strain>
    </source>
</reference>
<protein>
    <submittedName>
        <fullName evidence="3">Uncharacterized protein</fullName>
    </submittedName>
</protein>